<dbReference type="SMART" id="SM01211">
    <property type="entry name" value="GATase_5"/>
    <property type="match status" value="1"/>
</dbReference>
<keyword evidence="4" id="KW-0658">Purine biosynthesis</keyword>
<feature type="domain" description="PurM-like C-terminal" evidence="8">
    <location>
        <begin position="442"/>
        <end position="593"/>
    </location>
</feature>
<evidence type="ECO:0000256" key="5">
    <source>
        <dbReference type="ARBA" id="ARBA00022840"/>
    </source>
</evidence>
<dbReference type="PANTHER" id="PTHR10099:SF1">
    <property type="entry name" value="PHOSPHORIBOSYLFORMYLGLYCINAMIDINE SYNTHASE"/>
    <property type="match status" value="1"/>
</dbReference>
<dbReference type="SUPFAM" id="SSF56042">
    <property type="entry name" value="PurM C-terminal domain-like"/>
    <property type="match status" value="1"/>
</dbReference>
<dbReference type="GO" id="GO:0006164">
    <property type="term" value="P:purine nucleotide biosynthetic process"/>
    <property type="evidence" value="ECO:0007669"/>
    <property type="project" value="UniProtKB-KW"/>
</dbReference>
<keyword evidence="5" id="KW-0067">ATP-binding</keyword>
<evidence type="ECO:0000259" key="9">
    <source>
        <dbReference type="Pfam" id="PF18072"/>
    </source>
</evidence>
<evidence type="ECO:0000256" key="6">
    <source>
        <dbReference type="ARBA" id="ARBA00022842"/>
    </source>
</evidence>
<feature type="domain" description="Phosphoribosylformylglycinamidine synthase linker" evidence="9">
    <location>
        <begin position="182"/>
        <end position="229"/>
    </location>
</feature>
<dbReference type="InterPro" id="IPR041609">
    <property type="entry name" value="PurL_linker"/>
</dbReference>
<dbReference type="GO" id="GO:0005524">
    <property type="term" value="F:ATP binding"/>
    <property type="evidence" value="ECO:0007669"/>
    <property type="project" value="UniProtKB-KW"/>
</dbReference>
<gene>
    <name evidence="10" type="primary">purL</name>
    <name evidence="10" type="ORF">CENDO_10860</name>
</gene>
<dbReference type="EC" id="6.3.5.3" evidence="10"/>
<dbReference type="Pfam" id="PF18072">
    <property type="entry name" value="FGAR-AT_linker"/>
    <property type="match status" value="1"/>
</dbReference>
<evidence type="ECO:0000256" key="2">
    <source>
        <dbReference type="ARBA" id="ARBA00022723"/>
    </source>
</evidence>
<accession>A0A4P7QI67</accession>
<dbReference type="FunFam" id="3.30.1330.10:FF:000013">
    <property type="entry name" value="Phosphoribosylformylglycinamidine synthase"/>
    <property type="match status" value="1"/>
</dbReference>
<dbReference type="CDD" id="cd02203">
    <property type="entry name" value="PurL_repeat1"/>
    <property type="match status" value="1"/>
</dbReference>
<dbReference type="Pfam" id="PF13507">
    <property type="entry name" value="GATase_5"/>
    <property type="match status" value="1"/>
</dbReference>
<evidence type="ECO:0000313" key="10">
    <source>
        <dbReference type="EMBL" id="QCB29422.1"/>
    </source>
</evidence>
<dbReference type="InterPro" id="IPR036676">
    <property type="entry name" value="PurM-like_C_sf"/>
</dbReference>
<dbReference type="EMBL" id="CP039247">
    <property type="protein sequence ID" value="QCB29422.1"/>
    <property type="molecule type" value="Genomic_DNA"/>
</dbReference>
<dbReference type="KEGG" id="cee:CENDO_10860"/>
<evidence type="ECO:0000256" key="4">
    <source>
        <dbReference type="ARBA" id="ARBA00022755"/>
    </source>
</evidence>
<dbReference type="InterPro" id="IPR010141">
    <property type="entry name" value="FGAM_synthase"/>
</dbReference>
<evidence type="ECO:0000256" key="3">
    <source>
        <dbReference type="ARBA" id="ARBA00022741"/>
    </source>
</evidence>
<evidence type="ECO:0000256" key="7">
    <source>
        <dbReference type="SAM" id="MobiDB-lite"/>
    </source>
</evidence>
<dbReference type="AlphaFoldDB" id="A0A4P7QI67"/>
<dbReference type="Gene3D" id="3.90.650.10">
    <property type="entry name" value="PurM-like C-terminal domain"/>
    <property type="match status" value="1"/>
</dbReference>
<dbReference type="GO" id="GO:0005737">
    <property type="term" value="C:cytoplasm"/>
    <property type="evidence" value="ECO:0007669"/>
    <property type="project" value="TreeGrafter"/>
</dbReference>
<dbReference type="Proteomes" id="UP000296352">
    <property type="component" value="Chromosome"/>
</dbReference>
<dbReference type="SUPFAM" id="SSF52317">
    <property type="entry name" value="Class I glutamine amidotransferase-like"/>
    <property type="match status" value="1"/>
</dbReference>
<dbReference type="Gene3D" id="3.40.50.880">
    <property type="match status" value="1"/>
</dbReference>
<dbReference type="SUPFAM" id="SSF55326">
    <property type="entry name" value="PurM N-terminal domain-like"/>
    <property type="match status" value="2"/>
</dbReference>
<keyword evidence="11" id="KW-1185">Reference proteome</keyword>
<dbReference type="Gene3D" id="3.30.1330.10">
    <property type="entry name" value="PurM-like, N-terminal domain"/>
    <property type="match status" value="2"/>
</dbReference>
<dbReference type="GO" id="GO:0046872">
    <property type="term" value="F:metal ion binding"/>
    <property type="evidence" value="ECO:0007669"/>
    <property type="project" value="UniProtKB-KW"/>
</dbReference>
<dbReference type="OrthoDB" id="9804441at2"/>
<proteinExistence type="predicted"/>
<organism evidence="10 11">
    <name type="scientific">Corynebacterium endometrii</name>
    <dbReference type="NCBI Taxonomy" id="2488819"/>
    <lineage>
        <taxon>Bacteria</taxon>
        <taxon>Bacillati</taxon>
        <taxon>Actinomycetota</taxon>
        <taxon>Actinomycetes</taxon>
        <taxon>Mycobacteriales</taxon>
        <taxon>Corynebacteriaceae</taxon>
        <taxon>Corynebacterium</taxon>
    </lineage>
</organism>
<dbReference type="PANTHER" id="PTHR10099">
    <property type="entry name" value="PHOSPHORIBOSYLFORMYLGLYCINAMIDINE SYNTHASE"/>
    <property type="match status" value="1"/>
</dbReference>
<dbReference type="CDD" id="cd02204">
    <property type="entry name" value="PurL_repeat2"/>
    <property type="match status" value="1"/>
</dbReference>
<protein>
    <submittedName>
        <fullName evidence="10">Phosphoribosylformylglycinamidine synthase 2</fullName>
        <ecNumber evidence="10">6.3.5.3</ecNumber>
    </submittedName>
</protein>
<evidence type="ECO:0000259" key="8">
    <source>
        <dbReference type="Pfam" id="PF02769"/>
    </source>
</evidence>
<dbReference type="InterPro" id="IPR010918">
    <property type="entry name" value="PurM-like_C_dom"/>
</dbReference>
<sequence length="1250" mass="133754">MDARLAVRRKAQFRNEESALRETLNNLDGVNLEGVTLINIYDVFGATEDELKALKASVVADERVDDVIGDGELQEMLAQAPAHLAVEPLPGQYDQRADAAVQALRLLQPQSRALIYSAELYLFAPAQGGLTDPAKETIHSFLINPVEAGEKDMSILREPAMGDKEPLKTYADFLELDEDGLAALLKEEGMAMNLADLKLTQEYFASEGRTPTEVELSALDTYWSDHCRHTTFNTELTSIENNVPAFGPLLDRALARYEELRELNGRTHKPKTLMDMGTIMGRELRRTGVMDDQEVSEEINACSVYVDAVNAATGDKEPWLLMFKNETHNHPTEIEPFGGASTCLGGAIRDPLSGRSWVYQAMRISGAGDINTPRNETIPGKLPQADISSRATHGYSSYGNQIGLATTGVRELVHPGYVAKRLELGAVVAAAPVDNVRRLEPEAGDVVIYLGGRTGRDGVGGATGSSKAHDEDSLQTAGAEVQKGNPVNERKIQRLFRRPEVAQMIVRCNDFGAGGVSVAVGELADSIDIHLDRVPLKYSGLNAREIAISESQERMAAVVRPQDAEAFIAAAAEENIEAVQLAEITDTGRLRMFMGDEVVMDLSREFIETNGAHRAQDVEMVAAPATSEADAQEAEAPVRLLEALQSASAGSQEGMVEQFDATVGRSTVLMPYGGRTQKTHEQASIQTLPLPGGSTTASVMTWGFSPQLADKSPFLMGSYSVVEALAKLTAAGADPRGAWLSVQEYFQRLDQNPQLWGEVTQALLGLLEAQDAFQVAAIGGKDSMSGTYGDNLHVPPTLVTFAVAAMDAAESVSAAIPAGEHEVYVLPHTPLETAEPNYEQLNVNFATVRELAESGKVAAAQAVSESGVGPALVNMVVGNELGFESETTEVPAVTGSIIVAVAPGTEVNGGTLLGRTNDSGTIAWGDESFTVAQALDAMEAGYREVFPLNTAGADQPLPDFATALPEAPVNGVKPAEAGARKAHVLLPVFPGTNSEYDMAEAFQAAGATTEFHVIRNLNAQQLEEDTAAFIEKLREDKTTILAFSGGFSLGDEPDGSAKFISAFLRAPEVSAAVKAFTERDGLVLGICNGFQALVKSGFLPYGDPSKQTEASPTLAHNRQLRHVSRIAETRVATSGDASPWLSTFAPGQRQFVPVSHGEGRFVVSEQEAEALFAAGQVAFQYVDASGAPTMQAPANPNGSSYAIEGIISPCGRILGKMGHPERFRDGLMKNIPGIEVQDIFANAVNYIEGR</sequence>
<dbReference type="Pfam" id="PF02769">
    <property type="entry name" value="AIRS_C"/>
    <property type="match status" value="1"/>
</dbReference>
<reference evidence="10 11" key="1">
    <citation type="submission" date="2019-04" db="EMBL/GenBank/DDBJ databases">
        <title>Corynebacterium endometrii sp. nov., isolated from the uterus of a cow with endometritis.</title>
        <authorList>
            <person name="Ballas P."/>
            <person name="Ruckert C."/>
            <person name="Wagener K."/>
            <person name="Drillich M."/>
            <person name="Kaempfer P."/>
            <person name="Busse H.-J."/>
            <person name="Ehling-Schulz M."/>
        </authorList>
    </citation>
    <scope>NUCLEOTIDE SEQUENCE [LARGE SCALE GENOMIC DNA]</scope>
    <source>
        <strain evidence="10 11">LMM-1653</strain>
    </source>
</reference>
<keyword evidence="2" id="KW-0479">Metal-binding</keyword>
<keyword evidence="6" id="KW-0460">Magnesium</keyword>
<dbReference type="GO" id="GO:0004642">
    <property type="term" value="F:phosphoribosylformylglycinamidine synthase activity"/>
    <property type="evidence" value="ECO:0007669"/>
    <property type="project" value="UniProtKB-EC"/>
</dbReference>
<keyword evidence="1 10" id="KW-0436">Ligase</keyword>
<dbReference type="InterPro" id="IPR029062">
    <property type="entry name" value="Class_I_gatase-like"/>
</dbReference>
<keyword evidence="3" id="KW-0547">Nucleotide-binding</keyword>
<evidence type="ECO:0000256" key="1">
    <source>
        <dbReference type="ARBA" id="ARBA00022598"/>
    </source>
</evidence>
<dbReference type="InterPro" id="IPR036921">
    <property type="entry name" value="PurM-like_N_sf"/>
</dbReference>
<dbReference type="RefSeq" id="WP_136142009.1">
    <property type="nucleotide sequence ID" value="NZ_CP039247.1"/>
</dbReference>
<dbReference type="NCBIfam" id="TIGR01857">
    <property type="entry name" value="FGAM-synthase"/>
    <property type="match status" value="1"/>
</dbReference>
<name>A0A4P7QI67_9CORY</name>
<dbReference type="PROSITE" id="PS51273">
    <property type="entry name" value="GATASE_TYPE_1"/>
    <property type="match status" value="1"/>
</dbReference>
<feature type="region of interest" description="Disordered" evidence="7">
    <location>
        <begin position="458"/>
        <end position="480"/>
    </location>
</feature>
<evidence type="ECO:0000313" key="11">
    <source>
        <dbReference type="Proteomes" id="UP000296352"/>
    </source>
</evidence>